<evidence type="ECO:0000256" key="4">
    <source>
        <dbReference type="ARBA" id="ARBA00023136"/>
    </source>
</evidence>
<keyword evidence="3 5" id="KW-1133">Transmembrane helix</keyword>
<dbReference type="Pfam" id="PF07291">
    <property type="entry name" value="MauE"/>
    <property type="match status" value="1"/>
</dbReference>
<reference evidence="7 8" key="1">
    <citation type="submission" date="2018-06" db="EMBL/GenBank/DDBJ databases">
        <authorList>
            <consortium name="Pathogen Informatics"/>
            <person name="Doyle S."/>
        </authorList>
    </citation>
    <scope>NUCLEOTIDE SEQUENCE [LARGE SCALE GENOMIC DNA]</scope>
    <source>
        <strain evidence="7 8">NCTC13532</strain>
    </source>
</reference>
<feature type="transmembrane region" description="Helical" evidence="5">
    <location>
        <begin position="7"/>
        <end position="25"/>
    </location>
</feature>
<evidence type="ECO:0000256" key="2">
    <source>
        <dbReference type="ARBA" id="ARBA00022692"/>
    </source>
</evidence>
<name>A0A381FA63_9FLAO</name>
<gene>
    <name evidence="7" type="ORF">NCTC13532_00322</name>
</gene>
<dbReference type="InterPro" id="IPR009908">
    <property type="entry name" value="Methylamine_util_MauE"/>
</dbReference>
<accession>A0A381FA63</accession>
<organism evidence="7 8">
    <name type="scientific">Chryseobacterium indoltheticum</name>
    <dbReference type="NCBI Taxonomy" id="254"/>
    <lineage>
        <taxon>Bacteria</taxon>
        <taxon>Pseudomonadati</taxon>
        <taxon>Bacteroidota</taxon>
        <taxon>Flavobacteriia</taxon>
        <taxon>Flavobacteriales</taxon>
        <taxon>Weeksellaceae</taxon>
        <taxon>Chryseobacterium group</taxon>
        <taxon>Chryseobacterium</taxon>
    </lineage>
</organism>
<dbReference type="EMBL" id="UFVR01000004">
    <property type="protein sequence ID" value="SUX43471.1"/>
    <property type="molecule type" value="Genomic_DNA"/>
</dbReference>
<evidence type="ECO:0000256" key="3">
    <source>
        <dbReference type="ARBA" id="ARBA00022989"/>
    </source>
</evidence>
<evidence type="ECO:0000259" key="6">
    <source>
        <dbReference type="Pfam" id="PF07291"/>
    </source>
</evidence>
<feature type="domain" description="Methylamine utilisation protein MauE" evidence="6">
    <location>
        <begin position="30"/>
        <end position="91"/>
    </location>
</feature>
<dbReference type="Proteomes" id="UP000254282">
    <property type="component" value="Unassembled WGS sequence"/>
</dbReference>
<dbReference type="STRING" id="254.SAMN05421682_102263"/>
<feature type="transmembrane region" description="Helical" evidence="5">
    <location>
        <begin position="45"/>
        <end position="70"/>
    </location>
</feature>
<dbReference type="AlphaFoldDB" id="A0A381FA63"/>
<feature type="transmembrane region" description="Helical" evidence="5">
    <location>
        <begin position="102"/>
        <end position="120"/>
    </location>
</feature>
<dbReference type="RefSeq" id="WP_115618964.1">
    <property type="nucleotide sequence ID" value="NZ_UFVR01000004.1"/>
</dbReference>
<protein>
    <recommendedName>
        <fullName evidence="6">Methylamine utilisation protein MauE domain-containing protein</fullName>
    </recommendedName>
</protein>
<sequence>MKDFKTIFFFLRLPIAISLAGHGLVRLPKLQTFTEGMVKSMEKSAIAEALITPFGYVLPFLEAIIGISLLIGFKPKLTIYSAIALMSILILGSSSIENWSAIEAQLLHSLYLFALLWFYLKYSSEENQPLI</sequence>
<keyword evidence="4 5" id="KW-0472">Membrane</keyword>
<evidence type="ECO:0000256" key="5">
    <source>
        <dbReference type="SAM" id="Phobius"/>
    </source>
</evidence>
<keyword evidence="2 5" id="KW-0812">Transmembrane</keyword>
<evidence type="ECO:0000256" key="1">
    <source>
        <dbReference type="ARBA" id="ARBA00004141"/>
    </source>
</evidence>
<evidence type="ECO:0000313" key="8">
    <source>
        <dbReference type="Proteomes" id="UP000254282"/>
    </source>
</evidence>
<comment type="subcellular location">
    <subcellularLocation>
        <location evidence="1">Membrane</location>
        <topology evidence="1">Multi-pass membrane protein</topology>
    </subcellularLocation>
</comment>
<evidence type="ECO:0000313" key="7">
    <source>
        <dbReference type="EMBL" id="SUX43471.1"/>
    </source>
</evidence>
<feature type="transmembrane region" description="Helical" evidence="5">
    <location>
        <begin position="77"/>
        <end position="96"/>
    </location>
</feature>
<proteinExistence type="predicted"/>